<evidence type="ECO:0000256" key="1">
    <source>
        <dbReference type="SAM" id="MobiDB-lite"/>
    </source>
</evidence>
<evidence type="ECO:0000256" key="2">
    <source>
        <dbReference type="SAM" id="Phobius"/>
    </source>
</evidence>
<feature type="region of interest" description="Disordered" evidence="1">
    <location>
        <begin position="295"/>
        <end position="351"/>
    </location>
</feature>
<evidence type="ECO:0000313" key="3">
    <source>
        <dbReference type="EMBL" id="MBF4552770.1"/>
    </source>
</evidence>
<sequence>MSNSYNQTSEYNFPPQNAQQQAPQQAWGSAPQQPKKKGGWWKVLLAVLLVFVLLIALAEFGMRAYMKNQIVSGLEENAASQNVEMAGDPQVSFGASPVLAALFTKTLGELDMTIPSSLDISYEDNDESRPVVKGNPEIHFLGKDTEIQEQGKQMIVGDLTATTSIPAEFMLAQVKKSMNEKQAQDSGNFLQNLITITDIKPSPDNQTLDVEITQGLATMSMKPTIENGQLKLDVDGAKIAGMDMPESIVNTLRESLADQSMAGDLSGLEFESVEVTDSGMNVKLKGQNVDMSQMAQSIEDSPGDSSSNGNGTGSGSSSESGNGSGSSDSLQESGEAPAGGPVGSSGDGYAA</sequence>
<dbReference type="InterPro" id="IPR021373">
    <property type="entry name" value="DUF2993"/>
</dbReference>
<reference evidence="3 4" key="1">
    <citation type="submission" date="2020-10" db="EMBL/GenBank/DDBJ databases">
        <title>Novel species in genus Corynebacterium.</title>
        <authorList>
            <person name="Zhang G."/>
        </authorList>
    </citation>
    <scope>NUCLEOTIDE SEQUENCE [LARGE SCALE GENOMIC DNA]</scope>
    <source>
        <strain evidence="3 4">DSM 45110</strain>
    </source>
</reference>
<keyword evidence="2" id="KW-0472">Membrane</keyword>
<gene>
    <name evidence="3" type="ORF">IRY30_01565</name>
</gene>
<feature type="transmembrane region" description="Helical" evidence="2">
    <location>
        <begin position="39"/>
        <end position="58"/>
    </location>
</feature>
<evidence type="ECO:0000313" key="4">
    <source>
        <dbReference type="Proteomes" id="UP000635902"/>
    </source>
</evidence>
<feature type="compositionally biased region" description="Low complexity" evidence="1">
    <location>
        <begin position="14"/>
        <end position="33"/>
    </location>
</feature>
<name>A0ABR9ZH73_9CORY</name>
<keyword evidence="2" id="KW-0812">Transmembrane</keyword>
<comment type="caution">
    <text evidence="3">The sequence shown here is derived from an EMBL/GenBank/DDBJ whole genome shotgun (WGS) entry which is preliminary data.</text>
</comment>
<dbReference type="Pfam" id="PF11209">
    <property type="entry name" value="LmeA"/>
    <property type="match status" value="1"/>
</dbReference>
<feature type="compositionally biased region" description="Polar residues" evidence="1">
    <location>
        <begin position="1"/>
        <end position="11"/>
    </location>
</feature>
<feature type="compositionally biased region" description="Gly residues" evidence="1">
    <location>
        <begin position="340"/>
        <end position="351"/>
    </location>
</feature>
<accession>A0ABR9ZH73</accession>
<dbReference type="Proteomes" id="UP000635902">
    <property type="component" value="Unassembled WGS sequence"/>
</dbReference>
<keyword evidence="2" id="KW-1133">Transmembrane helix</keyword>
<feature type="compositionally biased region" description="Low complexity" evidence="1">
    <location>
        <begin position="303"/>
        <end position="329"/>
    </location>
</feature>
<dbReference type="EMBL" id="JADKMY010000001">
    <property type="protein sequence ID" value="MBF4552770.1"/>
    <property type="molecule type" value="Genomic_DNA"/>
</dbReference>
<dbReference type="RefSeq" id="WP_194555651.1">
    <property type="nucleotide sequence ID" value="NZ_JADKMY010000001.1"/>
</dbReference>
<proteinExistence type="predicted"/>
<organism evidence="3 4">
    <name type="scientific">Corynebacterium suicordis DSM 45110</name>
    <dbReference type="NCBI Taxonomy" id="1121369"/>
    <lineage>
        <taxon>Bacteria</taxon>
        <taxon>Bacillati</taxon>
        <taxon>Actinomycetota</taxon>
        <taxon>Actinomycetes</taxon>
        <taxon>Mycobacteriales</taxon>
        <taxon>Corynebacteriaceae</taxon>
        <taxon>Corynebacterium</taxon>
    </lineage>
</organism>
<keyword evidence="4" id="KW-1185">Reference proteome</keyword>
<feature type="region of interest" description="Disordered" evidence="1">
    <location>
        <begin position="1"/>
        <end position="33"/>
    </location>
</feature>
<protein>
    <submittedName>
        <fullName evidence="3">DUF2993 domain-containing protein</fullName>
    </submittedName>
</protein>